<reference evidence="1 2" key="1">
    <citation type="submission" date="2020-08" db="EMBL/GenBank/DDBJ databases">
        <title>The Agave Microbiome: Exploring the role of microbial communities in plant adaptations to desert environments.</title>
        <authorList>
            <person name="Partida-Martinez L.P."/>
        </authorList>
    </citation>
    <scope>NUCLEOTIDE SEQUENCE [LARGE SCALE GENOMIC DNA]</scope>
    <source>
        <strain evidence="1 2">AS2.23</strain>
    </source>
</reference>
<evidence type="ECO:0000313" key="1">
    <source>
        <dbReference type="EMBL" id="MBB2900064.1"/>
    </source>
</evidence>
<dbReference type="AlphaFoldDB" id="A0A7W4XWB8"/>
<dbReference type="EMBL" id="JACHVY010000001">
    <property type="protein sequence ID" value="MBB2900064.1"/>
    <property type="molecule type" value="Genomic_DNA"/>
</dbReference>
<organism evidence="1 2">
    <name type="scientific">Kineococcus radiotolerans</name>
    <dbReference type="NCBI Taxonomy" id="131568"/>
    <lineage>
        <taxon>Bacteria</taxon>
        <taxon>Bacillati</taxon>
        <taxon>Actinomycetota</taxon>
        <taxon>Actinomycetes</taxon>
        <taxon>Kineosporiales</taxon>
        <taxon>Kineosporiaceae</taxon>
        <taxon>Kineococcus</taxon>
    </lineage>
</organism>
<name>A0A7W4XWB8_KINRA</name>
<evidence type="ECO:0000313" key="2">
    <source>
        <dbReference type="Proteomes" id="UP000533269"/>
    </source>
</evidence>
<reference evidence="1 2" key="2">
    <citation type="submission" date="2020-08" db="EMBL/GenBank/DDBJ databases">
        <authorList>
            <person name="Partida-Martinez L."/>
            <person name="Huntemann M."/>
            <person name="Clum A."/>
            <person name="Wang J."/>
            <person name="Palaniappan K."/>
            <person name="Ritter S."/>
            <person name="Chen I.-M."/>
            <person name="Stamatis D."/>
            <person name="Reddy T."/>
            <person name="O'Malley R."/>
            <person name="Daum C."/>
            <person name="Shapiro N."/>
            <person name="Ivanova N."/>
            <person name="Kyrpides N."/>
            <person name="Woyke T."/>
        </authorList>
    </citation>
    <scope>NUCLEOTIDE SEQUENCE [LARGE SCALE GENOMIC DNA]</scope>
    <source>
        <strain evidence="1 2">AS2.23</strain>
    </source>
</reference>
<gene>
    <name evidence="1" type="ORF">FHR75_000852</name>
</gene>
<proteinExistence type="predicted"/>
<accession>A0A7W4XWB8</accession>
<dbReference type="RefSeq" id="WP_183390474.1">
    <property type="nucleotide sequence ID" value="NZ_JACHVY010000001.1"/>
</dbReference>
<comment type="caution">
    <text evidence="1">The sequence shown here is derived from an EMBL/GenBank/DDBJ whole genome shotgun (WGS) entry which is preliminary data.</text>
</comment>
<dbReference type="Proteomes" id="UP000533269">
    <property type="component" value="Unassembled WGS sequence"/>
</dbReference>
<protein>
    <submittedName>
        <fullName evidence="1">Uncharacterized protein</fullName>
    </submittedName>
</protein>
<sequence length="50" mass="5441">MGEERWDVLGSGSQRWSRDGCARCRTAGAATRSRRRVVPLVTLLAAAGPR</sequence>